<reference evidence="3 4" key="1">
    <citation type="submission" date="2019-06" db="EMBL/GenBank/DDBJ databases">
        <title>Draft genome sequence of the filamentous fungus Phialemoniopsis curvata isolated from diesel fuel.</title>
        <authorList>
            <person name="Varaljay V.A."/>
            <person name="Lyon W.J."/>
            <person name="Crouch A.L."/>
            <person name="Drake C.E."/>
            <person name="Hollomon J.M."/>
            <person name="Nadeau L.J."/>
            <person name="Nunn H.S."/>
            <person name="Stevenson B.S."/>
            <person name="Bojanowski C.L."/>
            <person name="Crookes-Goodson W.J."/>
        </authorList>
    </citation>
    <scope>NUCLEOTIDE SEQUENCE [LARGE SCALE GENOMIC DNA]</scope>
    <source>
        <strain evidence="3 4">D216</strain>
    </source>
</reference>
<dbReference type="InParanoid" id="A0A507BI66"/>
<dbReference type="GeneID" id="41971376"/>
<dbReference type="EC" id="2.7.1.172" evidence="1"/>
<comment type="catalytic activity">
    <reaction evidence="2">
        <text>N(6)-D-ribulosyl-L-lysyl-[protein] + ATP = N(6)-(3-O-phospho-D-ribulosyl)-L-lysyl-[protein] + ADP + H(+)</text>
        <dbReference type="Rhea" id="RHEA:48432"/>
        <dbReference type="Rhea" id="RHEA-COMP:12103"/>
        <dbReference type="Rhea" id="RHEA-COMP:12104"/>
        <dbReference type="ChEBI" id="CHEBI:15378"/>
        <dbReference type="ChEBI" id="CHEBI:30616"/>
        <dbReference type="ChEBI" id="CHEBI:90418"/>
        <dbReference type="ChEBI" id="CHEBI:90420"/>
        <dbReference type="ChEBI" id="CHEBI:456216"/>
        <dbReference type="EC" id="2.7.1.172"/>
    </reaction>
    <physiologicalReaction direction="left-to-right" evidence="2">
        <dbReference type="Rhea" id="RHEA:48433"/>
    </physiologicalReaction>
</comment>
<accession>A0A507BI66</accession>
<dbReference type="Proteomes" id="UP000319257">
    <property type="component" value="Unassembled WGS sequence"/>
</dbReference>
<gene>
    <name evidence="3" type="ORF">E0L32_003929</name>
</gene>
<dbReference type="Pfam" id="PF03881">
    <property type="entry name" value="Fructosamin_kin"/>
    <property type="match status" value="1"/>
</dbReference>
<dbReference type="Gene3D" id="3.90.1200.10">
    <property type="match status" value="1"/>
</dbReference>
<dbReference type="RefSeq" id="XP_030997991.1">
    <property type="nucleotide sequence ID" value="XM_031138283.1"/>
</dbReference>
<dbReference type="InterPro" id="IPR011009">
    <property type="entry name" value="Kinase-like_dom_sf"/>
</dbReference>
<keyword evidence="4" id="KW-1185">Reference proteome</keyword>
<dbReference type="EMBL" id="SKBQ01000018">
    <property type="protein sequence ID" value="TPX16280.1"/>
    <property type="molecule type" value="Genomic_DNA"/>
</dbReference>
<evidence type="ECO:0000313" key="4">
    <source>
        <dbReference type="Proteomes" id="UP000319257"/>
    </source>
</evidence>
<proteinExistence type="predicted"/>
<evidence type="ECO:0000256" key="2">
    <source>
        <dbReference type="ARBA" id="ARBA00048655"/>
    </source>
</evidence>
<dbReference type="SUPFAM" id="SSF56112">
    <property type="entry name" value="Protein kinase-like (PK-like)"/>
    <property type="match status" value="1"/>
</dbReference>
<dbReference type="InterPro" id="IPR016477">
    <property type="entry name" value="Fructo-/Ketosamine-3-kinase"/>
</dbReference>
<dbReference type="OrthoDB" id="5772781at2759"/>
<name>A0A507BI66_9PEZI</name>
<dbReference type="PANTHER" id="PTHR12149">
    <property type="entry name" value="FRUCTOSAMINE 3 KINASE-RELATED PROTEIN"/>
    <property type="match status" value="1"/>
</dbReference>
<sequence>MAIKVASDFGGGSSVVVRDDHQPEEEFVSGIEGNYPIHQTIFKAMPPGTKIISAVSSGVSAWAKTAKVTVKEPDGSQKRYFLKVACGWSAKALCEGEYESQLVIEEAVGPGFGPKARAWGEYDYNNTHYYFFLGDFHDMDMATAPEPASFVEKIANLHQSKRSPNGMFGFHCATVCGQMQRTVPWEDTWAASFTHLLEDVIRYDNQANPPWPEYDRACRIVINRVIPRVLGALQSDGRILEPVLIHGDIWEQNVGIDMETGETLIFDPGCTYAHNEMEFGTWRGSWASYFNNPVYQRLYQMHIPPSEPADEWDDRNRIYALHININDSAGHPGSTSRQVAYNDMLFLIEKYCPEELEADPELGKYDPQQDISVTGAYVPHIVRQLE</sequence>
<evidence type="ECO:0000256" key="1">
    <source>
        <dbReference type="ARBA" id="ARBA00011961"/>
    </source>
</evidence>
<protein>
    <recommendedName>
        <fullName evidence="1">protein-ribulosamine 3-kinase</fullName>
        <ecNumber evidence="1">2.7.1.172</ecNumber>
    </recommendedName>
</protein>
<dbReference type="GO" id="GO:0102193">
    <property type="term" value="F:protein-ribulosamine 3-kinase activity"/>
    <property type="evidence" value="ECO:0007669"/>
    <property type="project" value="UniProtKB-EC"/>
</dbReference>
<dbReference type="AlphaFoldDB" id="A0A507BI66"/>
<comment type="caution">
    <text evidence="3">The sequence shown here is derived from an EMBL/GenBank/DDBJ whole genome shotgun (WGS) entry which is preliminary data.</text>
</comment>
<evidence type="ECO:0000313" key="3">
    <source>
        <dbReference type="EMBL" id="TPX16280.1"/>
    </source>
</evidence>
<dbReference type="PANTHER" id="PTHR12149:SF8">
    <property type="entry name" value="PROTEIN-RIBULOSAMINE 3-KINASE"/>
    <property type="match status" value="1"/>
</dbReference>
<organism evidence="3 4">
    <name type="scientific">Thyridium curvatum</name>
    <dbReference type="NCBI Taxonomy" id="1093900"/>
    <lineage>
        <taxon>Eukaryota</taxon>
        <taxon>Fungi</taxon>
        <taxon>Dikarya</taxon>
        <taxon>Ascomycota</taxon>
        <taxon>Pezizomycotina</taxon>
        <taxon>Sordariomycetes</taxon>
        <taxon>Sordariomycetidae</taxon>
        <taxon>Thyridiales</taxon>
        <taxon>Thyridiaceae</taxon>
        <taxon>Thyridium</taxon>
    </lineage>
</organism>